<dbReference type="Gene3D" id="1.10.490.10">
    <property type="entry name" value="Globins"/>
    <property type="match status" value="1"/>
</dbReference>
<sequence length="309" mass="34348">MGSDSSKLQNKSTNGTPVLDIKVVGKRRLSGTPPDQTTPPTIKVGASVSFNEGFLTPKKKLSPDRLEVGRSRSGSSCSERQGSFKNKNQHPIQTRNRQLIQSCFQNPHEAIGRKIAKRTAEKRSEFAKFYIALSKEQSDDFEEQIKVLLKKSVANIDFLDEVQRLAEEFGEKYVQYRTIGFKADFFAALADATITECAFLDNAVHPAHQTLSAFSQFITMVFSSVRDGFYNEMRRLRRTSNSFSTGSNSSCRRKKLSSSPADSQYDGFTRAASPGADSRLSDDCFTPSYGEDDGFLKPPVNSMLAARIC</sequence>
<feature type="region of interest" description="Disordered" evidence="1">
    <location>
        <begin position="241"/>
        <end position="279"/>
    </location>
</feature>
<evidence type="ECO:0000313" key="3">
    <source>
        <dbReference type="WBParaSite" id="ACRNAN_scaffold3514.g32422.t1"/>
    </source>
</evidence>
<evidence type="ECO:0000313" key="2">
    <source>
        <dbReference type="Proteomes" id="UP000887540"/>
    </source>
</evidence>
<dbReference type="InterPro" id="IPR012292">
    <property type="entry name" value="Globin/Proto"/>
</dbReference>
<dbReference type="Proteomes" id="UP000887540">
    <property type="component" value="Unplaced"/>
</dbReference>
<feature type="compositionally biased region" description="Low complexity" evidence="1">
    <location>
        <begin position="71"/>
        <end position="83"/>
    </location>
</feature>
<dbReference type="GO" id="GO:0020037">
    <property type="term" value="F:heme binding"/>
    <property type="evidence" value="ECO:0007669"/>
    <property type="project" value="InterPro"/>
</dbReference>
<feature type="compositionally biased region" description="Basic and acidic residues" evidence="1">
    <location>
        <begin position="61"/>
        <end position="70"/>
    </location>
</feature>
<name>A0A914DPR8_9BILA</name>
<dbReference type="GO" id="GO:0019825">
    <property type="term" value="F:oxygen binding"/>
    <property type="evidence" value="ECO:0007669"/>
    <property type="project" value="InterPro"/>
</dbReference>
<evidence type="ECO:0000256" key="1">
    <source>
        <dbReference type="SAM" id="MobiDB-lite"/>
    </source>
</evidence>
<feature type="compositionally biased region" description="Low complexity" evidence="1">
    <location>
        <begin position="241"/>
        <end position="250"/>
    </location>
</feature>
<reference evidence="3" key="1">
    <citation type="submission" date="2022-11" db="UniProtKB">
        <authorList>
            <consortium name="WormBaseParasite"/>
        </authorList>
    </citation>
    <scope>IDENTIFICATION</scope>
</reference>
<accession>A0A914DPR8</accession>
<feature type="compositionally biased region" description="Polar residues" evidence="1">
    <location>
        <begin position="1"/>
        <end position="16"/>
    </location>
</feature>
<protein>
    <submittedName>
        <fullName evidence="3">Uncharacterized protein</fullName>
    </submittedName>
</protein>
<dbReference type="AlphaFoldDB" id="A0A914DPR8"/>
<organism evidence="2 3">
    <name type="scientific">Acrobeloides nanus</name>
    <dbReference type="NCBI Taxonomy" id="290746"/>
    <lineage>
        <taxon>Eukaryota</taxon>
        <taxon>Metazoa</taxon>
        <taxon>Ecdysozoa</taxon>
        <taxon>Nematoda</taxon>
        <taxon>Chromadorea</taxon>
        <taxon>Rhabditida</taxon>
        <taxon>Tylenchina</taxon>
        <taxon>Cephalobomorpha</taxon>
        <taxon>Cephaloboidea</taxon>
        <taxon>Cephalobidae</taxon>
        <taxon>Acrobeloides</taxon>
    </lineage>
</organism>
<feature type="region of interest" description="Disordered" evidence="1">
    <location>
        <begin position="1"/>
        <end position="44"/>
    </location>
</feature>
<keyword evidence="2" id="KW-1185">Reference proteome</keyword>
<feature type="region of interest" description="Disordered" evidence="1">
    <location>
        <begin position="61"/>
        <end position="92"/>
    </location>
</feature>
<proteinExistence type="predicted"/>
<dbReference type="WBParaSite" id="ACRNAN_scaffold3514.g32422.t1">
    <property type="protein sequence ID" value="ACRNAN_scaffold3514.g32422.t1"/>
    <property type="gene ID" value="ACRNAN_scaffold3514.g32422"/>
</dbReference>